<dbReference type="Pfam" id="PF22685">
    <property type="entry name" value="Gal80p_C-like"/>
    <property type="match status" value="1"/>
</dbReference>
<protein>
    <submittedName>
        <fullName evidence="4">Gfo/Idh/MocA family oxidoreductase</fullName>
    </submittedName>
</protein>
<reference evidence="4 5" key="1">
    <citation type="submission" date="2024-05" db="EMBL/GenBank/DDBJ databases">
        <authorList>
            <person name="Jiang F."/>
        </authorList>
    </citation>
    <scope>NUCLEOTIDE SEQUENCE [LARGE SCALE GENOMIC DNA]</scope>
    <source>
        <strain evidence="4 5">LZ166</strain>
    </source>
</reference>
<dbReference type="InterPro" id="IPR050463">
    <property type="entry name" value="Gfo/Idh/MocA_oxidrdct_glycsds"/>
</dbReference>
<comment type="caution">
    <text evidence="4">The sequence shown here is derived from an EMBL/GenBank/DDBJ whole genome shotgun (WGS) entry which is preliminary data.</text>
</comment>
<dbReference type="PANTHER" id="PTHR43818:SF11">
    <property type="entry name" value="BCDNA.GH03377"/>
    <property type="match status" value="1"/>
</dbReference>
<dbReference type="InterPro" id="IPR055080">
    <property type="entry name" value="Gal80p-like_C"/>
</dbReference>
<sequence length="371" mass="39833">MTKPLRVGLIGASVDPSLSWGTRAHIPAIRHLPQFDLTAICTSRPDTAEAAARHFGVPLAFCDPDEMAAHPQVDVVAVSVRTPLHGRMVRSALDAGKHVYCEWPLGSTTAEARETLAQARRAGVVTMIGLQGRSNETIAHARDLVAEGFVGRMISASLKVTQENFGHLETAGNAYTADIRNGADILRIATGQALEAFCFAVGEFDELTVVVSRQYDTASIVGSGRVIDKSSPDLVMIAGRLANSADAFVHIRGGVSPAAAGVRLEINGTDGDLVLTSPGSANVHRTPLRLAGARRGDVEFHEIPLPERYALQPAGLADGPPRYLAHNYLRLASAIRNDEPVVVDFDYAVRHQELLDLVQTASDTGMRQTWR</sequence>
<feature type="domain" description="Gfo/Idh/MocA-like oxidoreductase N-terminal" evidence="2">
    <location>
        <begin position="6"/>
        <end position="129"/>
    </location>
</feature>
<keyword evidence="1" id="KW-0560">Oxidoreductase</keyword>
<organism evidence="4 5">
    <name type="scientific">Aquibium pacificus</name>
    <dbReference type="NCBI Taxonomy" id="3153579"/>
    <lineage>
        <taxon>Bacteria</taxon>
        <taxon>Pseudomonadati</taxon>
        <taxon>Pseudomonadota</taxon>
        <taxon>Alphaproteobacteria</taxon>
        <taxon>Hyphomicrobiales</taxon>
        <taxon>Phyllobacteriaceae</taxon>
        <taxon>Aquibium</taxon>
    </lineage>
</organism>
<dbReference type="Pfam" id="PF01408">
    <property type="entry name" value="GFO_IDH_MocA"/>
    <property type="match status" value="1"/>
</dbReference>
<proteinExistence type="predicted"/>
<dbReference type="SUPFAM" id="SSF55347">
    <property type="entry name" value="Glyceraldehyde-3-phosphate dehydrogenase-like, C-terminal domain"/>
    <property type="match status" value="1"/>
</dbReference>
<dbReference type="InterPro" id="IPR000683">
    <property type="entry name" value="Gfo/Idh/MocA-like_OxRdtase_N"/>
</dbReference>
<gene>
    <name evidence="4" type="ORF">ABGN05_17625</name>
</gene>
<evidence type="ECO:0000259" key="2">
    <source>
        <dbReference type="Pfam" id="PF01408"/>
    </source>
</evidence>
<evidence type="ECO:0000313" key="4">
    <source>
        <dbReference type="EMBL" id="MEX0407483.1"/>
    </source>
</evidence>
<dbReference type="Proteomes" id="UP001556692">
    <property type="component" value="Unassembled WGS sequence"/>
</dbReference>
<dbReference type="EMBL" id="JBDPGJ010000004">
    <property type="protein sequence ID" value="MEX0407483.1"/>
    <property type="molecule type" value="Genomic_DNA"/>
</dbReference>
<name>A0ABV3SML4_9HYPH</name>
<evidence type="ECO:0000313" key="5">
    <source>
        <dbReference type="Proteomes" id="UP001556692"/>
    </source>
</evidence>
<dbReference type="InterPro" id="IPR036291">
    <property type="entry name" value="NAD(P)-bd_dom_sf"/>
</dbReference>
<accession>A0ABV3SML4</accession>
<dbReference type="SUPFAM" id="SSF51735">
    <property type="entry name" value="NAD(P)-binding Rossmann-fold domains"/>
    <property type="match status" value="1"/>
</dbReference>
<dbReference type="RefSeq" id="WP_367955362.1">
    <property type="nucleotide sequence ID" value="NZ_JBDPGJ010000004.1"/>
</dbReference>
<evidence type="ECO:0000259" key="3">
    <source>
        <dbReference type="Pfam" id="PF22685"/>
    </source>
</evidence>
<keyword evidence="5" id="KW-1185">Reference proteome</keyword>
<dbReference type="PANTHER" id="PTHR43818">
    <property type="entry name" value="BCDNA.GH03377"/>
    <property type="match status" value="1"/>
</dbReference>
<feature type="domain" description="Gal80p-like C-terminal" evidence="3">
    <location>
        <begin position="138"/>
        <end position="277"/>
    </location>
</feature>
<dbReference type="Gene3D" id="3.30.360.10">
    <property type="entry name" value="Dihydrodipicolinate Reductase, domain 2"/>
    <property type="match status" value="1"/>
</dbReference>
<dbReference type="Gene3D" id="3.40.50.720">
    <property type="entry name" value="NAD(P)-binding Rossmann-like Domain"/>
    <property type="match status" value="1"/>
</dbReference>
<evidence type="ECO:0000256" key="1">
    <source>
        <dbReference type="ARBA" id="ARBA00023002"/>
    </source>
</evidence>